<evidence type="ECO:0000313" key="1">
    <source>
        <dbReference type="EMBL" id="EFA22513.1"/>
    </source>
</evidence>
<reference evidence="1 2" key="1">
    <citation type="submission" date="2009-11" db="EMBL/GenBank/DDBJ databases">
        <authorList>
            <person name="Weinstock G."/>
            <person name="Sodergren E."/>
            <person name="Clifton S."/>
            <person name="Fulton L."/>
            <person name="Fulton B."/>
            <person name="Courtney L."/>
            <person name="Fronick C."/>
            <person name="Harrison M."/>
            <person name="Strong C."/>
            <person name="Farmer C."/>
            <person name="Delahaunty K."/>
            <person name="Markovic C."/>
            <person name="Hall O."/>
            <person name="Minx P."/>
            <person name="Tomlinson C."/>
            <person name="Mitreva M."/>
            <person name="Nelson J."/>
            <person name="Hou S."/>
            <person name="Wollam A."/>
            <person name="Pepin K.H."/>
            <person name="Johnson M."/>
            <person name="Bhonagiri V."/>
            <person name="Nash W.E."/>
            <person name="Warren W."/>
            <person name="Chinwalla A."/>
            <person name="Mardis E.R."/>
            <person name="Wilson R.K."/>
        </authorList>
    </citation>
    <scope>NUCLEOTIDE SEQUENCE [LARGE SCALE GENOMIC DNA]</scope>
    <source>
        <strain evidence="1 2">DSM 20093</strain>
    </source>
</reference>
<sequence>MLHKCTFRCIERAYAQYSTLRNRIAESIQQETVERRKQNARQEELKMVGERRGTCWSNNARQEELAVPEPQRRHNSML</sequence>
<protein>
    <submittedName>
        <fullName evidence="1">Uncharacterized protein</fullName>
    </submittedName>
</protein>
<gene>
    <name evidence="1" type="ORF">BIFGAL_03537</name>
</gene>
<proteinExistence type="predicted"/>
<organism evidence="1 2">
    <name type="scientific">Bifidobacterium gallicum DSM 20093 = LMG 11596</name>
    <dbReference type="NCBI Taxonomy" id="561180"/>
    <lineage>
        <taxon>Bacteria</taxon>
        <taxon>Bacillati</taxon>
        <taxon>Actinomycetota</taxon>
        <taxon>Actinomycetes</taxon>
        <taxon>Bifidobacteriales</taxon>
        <taxon>Bifidobacteriaceae</taxon>
        <taxon>Bifidobacterium</taxon>
    </lineage>
</organism>
<comment type="caution">
    <text evidence="1">The sequence shown here is derived from an EMBL/GenBank/DDBJ whole genome shotgun (WGS) entry which is preliminary data.</text>
</comment>
<evidence type="ECO:0000313" key="2">
    <source>
        <dbReference type="Proteomes" id="UP000003656"/>
    </source>
</evidence>
<dbReference type="Proteomes" id="UP000003656">
    <property type="component" value="Unassembled WGS sequence"/>
</dbReference>
<dbReference type="AlphaFoldDB" id="D1NUL2"/>
<name>D1NUL2_9BIFI</name>
<dbReference type="EMBL" id="ABXB03000003">
    <property type="protein sequence ID" value="EFA22513.1"/>
    <property type="molecule type" value="Genomic_DNA"/>
</dbReference>
<accession>D1NUL2</accession>